<dbReference type="PANTHER" id="PTHR11455:SF9">
    <property type="entry name" value="CRYPTOCHROME CIRCADIAN CLOCK 5 ISOFORM X1"/>
    <property type="match status" value="1"/>
</dbReference>
<reference evidence="6 9" key="1">
    <citation type="submission" date="2021-01" db="EMBL/GenBank/DDBJ databases">
        <title>Diatom-associated Roseobacters Show Island Model of Population Structure.</title>
        <authorList>
            <person name="Qu L."/>
            <person name="Feng X."/>
            <person name="Chen Y."/>
            <person name="Li L."/>
            <person name="Wang X."/>
            <person name="Hu Z."/>
            <person name="Wang H."/>
            <person name="Luo H."/>
        </authorList>
    </citation>
    <scope>NUCLEOTIDE SEQUENCE</scope>
    <source>
        <strain evidence="7 9">CC28-63</strain>
        <strain evidence="6">CC28-69</strain>
    </source>
</reference>
<dbReference type="Proteomes" id="UP000809440">
    <property type="component" value="Unassembled WGS sequence"/>
</dbReference>
<evidence type="ECO:0000256" key="2">
    <source>
        <dbReference type="ARBA" id="ARBA00022827"/>
    </source>
</evidence>
<name>A0A9Q2PDN0_9RHOB</name>
<dbReference type="Gene3D" id="1.10.579.10">
    <property type="entry name" value="DNA Cyclobutane Dipyrimidine Photolyase, subunit A, domain 3"/>
    <property type="match status" value="1"/>
</dbReference>
<keyword evidence="9" id="KW-1185">Reference proteome</keyword>
<feature type="binding site" evidence="3">
    <location>
        <position position="27"/>
    </location>
    <ligand>
        <name>FAD</name>
        <dbReference type="ChEBI" id="CHEBI:57692"/>
    </ligand>
</feature>
<comment type="caution">
    <text evidence="6">The sequence shown here is derived from an EMBL/GenBank/DDBJ whole genome shotgun (WGS) entry which is preliminary data.</text>
</comment>
<feature type="binding site" evidence="3">
    <location>
        <position position="76"/>
    </location>
    <ligand>
        <name>FAD</name>
        <dbReference type="ChEBI" id="CHEBI:57692"/>
    </ligand>
</feature>
<sequence>MTDLFPPTRTAALEKLTAFVPKAARVYASQRNYDLGPGQHDNVSTLSPYIRHRLMTEPEVIVAVLGRHALSSSEKFVQEVFWRTYWKGWLEMRPAVWGGYQQGLARAWDQVQTQSGLRGEWEAACKGETEIACFNHWAHELVNTGYLHNHARMWFASIWIFTLRLPWELGADFFLRHLYDGDPASNTLSWRWVAGVQTQGKNYVARASNISKYTEGRFSPLYQLTSNPEPLDGPPHPPRMDAPEGDRLDPSKPSVLVLHEDDMSPGWLFEQGLKPLATATLDATAQISPLHVAPNVTSFKSALMDDCTTRWSTSLGPLTTGLTTAQAIEDWARSIGAEQIVTPYAPVGPAATILNNIRALPVIRPLRDFDRRAWPHATAGFFKFKKKIPELVGAMKGFQPV</sequence>
<evidence type="ECO:0000313" key="7">
    <source>
        <dbReference type="EMBL" id="MBM2419261.1"/>
    </source>
</evidence>
<evidence type="ECO:0000313" key="9">
    <source>
        <dbReference type="Proteomes" id="UP000809440"/>
    </source>
</evidence>
<keyword evidence="2 3" id="KW-0274">FAD</keyword>
<protein>
    <submittedName>
        <fullName evidence="6">DNA photolyase</fullName>
    </submittedName>
</protein>
<feature type="binding site" evidence="3">
    <location>
        <begin position="180"/>
        <end position="182"/>
    </location>
    <ligand>
        <name>FAD</name>
        <dbReference type="ChEBI" id="CHEBI:57692"/>
    </ligand>
</feature>
<evidence type="ECO:0000256" key="1">
    <source>
        <dbReference type="ARBA" id="ARBA00022630"/>
    </source>
</evidence>
<dbReference type="GO" id="GO:0071949">
    <property type="term" value="F:FAD binding"/>
    <property type="evidence" value="ECO:0007669"/>
    <property type="project" value="TreeGrafter"/>
</dbReference>
<dbReference type="Pfam" id="PF03441">
    <property type="entry name" value="FAD_binding_7"/>
    <property type="match status" value="1"/>
</dbReference>
<dbReference type="InterPro" id="IPR005101">
    <property type="entry name" value="Cryptochr/Photolyase_FAD-bd"/>
</dbReference>
<proteinExistence type="predicted"/>
<dbReference type="OrthoDB" id="9772484at2"/>
<evidence type="ECO:0000313" key="8">
    <source>
        <dbReference type="Proteomes" id="UP000755667"/>
    </source>
</evidence>
<comment type="cofactor">
    <cofactor evidence="3">
        <name>FAD</name>
        <dbReference type="ChEBI" id="CHEBI:57692"/>
    </cofactor>
    <text evidence="3">Binds 1 FAD per subunit.</text>
</comment>
<dbReference type="SUPFAM" id="SSF48173">
    <property type="entry name" value="Cryptochrome/photolyase FAD-binding domain"/>
    <property type="match status" value="1"/>
</dbReference>
<dbReference type="GO" id="GO:0003677">
    <property type="term" value="F:DNA binding"/>
    <property type="evidence" value="ECO:0007669"/>
    <property type="project" value="TreeGrafter"/>
</dbReference>
<keyword evidence="1 3" id="KW-0285">Flavoprotein</keyword>
<accession>A0A9Q2PDN0</accession>
<gene>
    <name evidence="6" type="ORF">JQX41_19435</name>
    <name evidence="7" type="ORF">JQX48_19915</name>
</gene>
<dbReference type="EMBL" id="JAFBXF010000016">
    <property type="protein sequence ID" value="MBM2419261.1"/>
    <property type="molecule type" value="Genomic_DNA"/>
</dbReference>
<dbReference type="Proteomes" id="UP000755667">
    <property type="component" value="Unassembled WGS sequence"/>
</dbReference>
<organism evidence="6 8">
    <name type="scientific">Marivita cryptomonadis</name>
    <dbReference type="NCBI Taxonomy" id="505252"/>
    <lineage>
        <taxon>Bacteria</taxon>
        <taxon>Pseudomonadati</taxon>
        <taxon>Pseudomonadota</taxon>
        <taxon>Alphaproteobacteria</taxon>
        <taxon>Rhodobacterales</taxon>
        <taxon>Roseobacteraceae</taxon>
        <taxon>Marivita</taxon>
    </lineage>
</organism>
<dbReference type="RefSeq" id="WP_085628937.1">
    <property type="nucleotide sequence ID" value="NZ_JAFBWU010000016.1"/>
</dbReference>
<dbReference type="EMBL" id="JAFBXE010000016">
    <property type="protein sequence ID" value="MBM2414499.1"/>
    <property type="molecule type" value="Genomic_DNA"/>
</dbReference>
<dbReference type="AlphaFoldDB" id="A0A9Q2PDN0"/>
<evidence type="ECO:0000313" key="6">
    <source>
        <dbReference type="EMBL" id="MBM2414499.1"/>
    </source>
</evidence>
<feature type="region of interest" description="Disordered" evidence="4">
    <location>
        <begin position="224"/>
        <end position="252"/>
    </location>
</feature>
<feature type="compositionally biased region" description="Basic and acidic residues" evidence="4">
    <location>
        <begin position="238"/>
        <end position="250"/>
    </location>
</feature>
<feature type="domain" description="Cryptochrome/DNA photolyase FAD-binding" evidence="5">
    <location>
        <begin position="76"/>
        <end position="211"/>
    </location>
</feature>
<dbReference type="GeneID" id="62640692"/>
<dbReference type="GO" id="GO:0003904">
    <property type="term" value="F:deoxyribodipyrimidine photo-lyase activity"/>
    <property type="evidence" value="ECO:0007669"/>
    <property type="project" value="TreeGrafter"/>
</dbReference>
<evidence type="ECO:0000256" key="3">
    <source>
        <dbReference type="PIRSR" id="PIRSR602081-1"/>
    </source>
</evidence>
<dbReference type="PANTHER" id="PTHR11455">
    <property type="entry name" value="CRYPTOCHROME"/>
    <property type="match status" value="1"/>
</dbReference>
<dbReference type="InterPro" id="IPR036134">
    <property type="entry name" value="Crypto/Photolyase_FAD-like_sf"/>
</dbReference>
<evidence type="ECO:0000256" key="4">
    <source>
        <dbReference type="SAM" id="MobiDB-lite"/>
    </source>
</evidence>
<dbReference type="InterPro" id="IPR002081">
    <property type="entry name" value="Cryptochrome/DNA_photolyase_1"/>
</dbReference>
<dbReference type="Gene3D" id="1.25.40.80">
    <property type="match status" value="1"/>
</dbReference>
<evidence type="ECO:0000259" key="5">
    <source>
        <dbReference type="Pfam" id="PF03441"/>
    </source>
</evidence>